<proteinExistence type="predicted"/>
<evidence type="ECO:0000313" key="1">
    <source>
        <dbReference type="EMBL" id="ASR48803.1"/>
    </source>
</evidence>
<dbReference type="EMBL" id="CP020028">
    <property type="protein sequence ID" value="ASR48803.1"/>
    <property type="molecule type" value="Genomic_DNA"/>
</dbReference>
<dbReference type="STRING" id="172713.GCA_001705305_01267"/>
<dbReference type="Proteomes" id="UP000214666">
    <property type="component" value="Chromosome"/>
</dbReference>
<dbReference type="KEGG" id="pkb:B4V02_19930"/>
<protein>
    <recommendedName>
        <fullName evidence="3">Immunity protein 8</fullName>
    </recommendedName>
</protein>
<keyword evidence="2" id="KW-1185">Reference proteome</keyword>
<reference evidence="1 2" key="1">
    <citation type="submission" date="2017-03" db="EMBL/GenBank/DDBJ databases">
        <title>Complete genome sequence of Paenibacillus Kribbensis producing bioflocculants.</title>
        <authorList>
            <person name="Lee H.-G."/>
            <person name="Oh H.-M."/>
        </authorList>
    </citation>
    <scope>NUCLEOTIDE SEQUENCE [LARGE SCALE GENOMIC DNA]</scope>
    <source>
        <strain evidence="1 2">AM49</strain>
    </source>
</reference>
<sequence length="110" mass="12818">MLVIKALTKIFEDWGDDIDDFYITYHVDISPKEINGASDLFSFELISPRRLERMVGQGDIIIGRGHIITGDFNEKKLEETLRHIINKCSDGDINKANHNLSKYFRWEMDE</sequence>
<evidence type="ECO:0000313" key="2">
    <source>
        <dbReference type="Proteomes" id="UP000214666"/>
    </source>
</evidence>
<dbReference type="AlphaFoldDB" id="A0A222WSY1"/>
<organism evidence="1 2">
    <name type="scientific">Paenibacillus kribbensis</name>
    <dbReference type="NCBI Taxonomy" id="172713"/>
    <lineage>
        <taxon>Bacteria</taxon>
        <taxon>Bacillati</taxon>
        <taxon>Bacillota</taxon>
        <taxon>Bacilli</taxon>
        <taxon>Bacillales</taxon>
        <taxon>Paenibacillaceae</taxon>
        <taxon>Paenibacillus</taxon>
    </lineage>
</organism>
<gene>
    <name evidence="1" type="ORF">B4V02_19930</name>
</gene>
<dbReference type="Pfam" id="PF15586">
    <property type="entry name" value="Imm8"/>
    <property type="match status" value="1"/>
</dbReference>
<name>A0A222WSY1_9BACL</name>
<dbReference type="OrthoDB" id="2923655at2"/>
<evidence type="ECO:0008006" key="3">
    <source>
        <dbReference type="Google" id="ProtNLM"/>
    </source>
</evidence>
<dbReference type="InterPro" id="IPR028964">
    <property type="entry name" value="Imm8"/>
</dbReference>
<dbReference type="RefSeq" id="WP_094156100.1">
    <property type="nucleotide sequence ID" value="NZ_CP020028.1"/>
</dbReference>
<accession>A0A222WSY1</accession>